<evidence type="ECO:0000256" key="2">
    <source>
        <dbReference type="ARBA" id="ARBA00023125"/>
    </source>
</evidence>
<evidence type="ECO:0000259" key="4">
    <source>
        <dbReference type="PROSITE" id="PS50043"/>
    </source>
</evidence>
<dbReference type="STRING" id="1137284.GCA_001418205_01603"/>
<name>A0A0K6IKB9_9GAMM</name>
<sequence>MQPRTQIGQVDGVELIKDLSLLASHIRLPNFPVVLERVLSKLCYFDTLIMVAYKKTLRPLLLHPRDPAEQSATLRFYLHQAYLLDPLFNAIHQGIASGVYRLAEMAPDSFHDTEYFQSCYQEFGLQDEINLIIELDKCTTCAISLGRKECVGDIQRGELNRLKLAFPMIEALVQQFWWLQAGDFTAHASASTPMQHALQSFAQGVLTDREQEVLGLLLKGHSSKSIGAALGISSGTVKVHRKNIHAKLNTSSQSEIFTLFLSHLDALDREPI</sequence>
<dbReference type="PANTHER" id="PTHR44688">
    <property type="entry name" value="DNA-BINDING TRANSCRIPTIONAL ACTIVATOR DEVR_DOSR"/>
    <property type="match status" value="1"/>
</dbReference>
<dbReference type="Proteomes" id="UP000182769">
    <property type="component" value="Unassembled WGS sequence"/>
</dbReference>
<dbReference type="GO" id="GO:0003677">
    <property type="term" value="F:DNA binding"/>
    <property type="evidence" value="ECO:0007669"/>
    <property type="project" value="UniProtKB-KW"/>
</dbReference>
<evidence type="ECO:0000256" key="3">
    <source>
        <dbReference type="ARBA" id="ARBA00023163"/>
    </source>
</evidence>
<dbReference type="SUPFAM" id="SSF46894">
    <property type="entry name" value="C-terminal effector domain of the bipartite response regulators"/>
    <property type="match status" value="1"/>
</dbReference>
<dbReference type="PANTHER" id="PTHR44688:SF16">
    <property type="entry name" value="DNA-BINDING TRANSCRIPTIONAL ACTIVATOR DEVR_DOSR"/>
    <property type="match status" value="1"/>
</dbReference>
<feature type="domain" description="HTH luxR-type" evidence="4">
    <location>
        <begin position="199"/>
        <end position="264"/>
    </location>
</feature>
<dbReference type="PROSITE" id="PS00622">
    <property type="entry name" value="HTH_LUXR_1"/>
    <property type="match status" value="1"/>
</dbReference>
<dbReference type="SMART" id="SM00421">
    <property type="entry name" value="HTH_LUXR"/>
    <property type="match status" value="1"/>
</dbReference>
<keyword evidence="2" id="KW-0238">DNA-binding</keyword>
<evidence type="ECO:0000313" key="6">
    <source>
        <dbReference type="Proteomes" id="UP000182769"/>
    </source>
</evidence>
<dbReference type="Gene3D" id="1.10.10.10">
    <property type="entry name" value="Winged helix-like DNA-binding domain superfamily/Winged helix DNA-binding domain"/>
    <property type="match status" value="1"/>
</dbReference>
<dbReference type="InterPro" id="IPR000792">
    <property type="entry name" value="Tscrpt_reg_LuxR_C"/>
</dbReference>
<protein>
    <submittedName>
        <fullName evidence="5">Bacterial regulatory proteins, luxR family</fullName>
    </submittedName>
</protein>
<reference evidence="6" key="1">
    <citation type="submission" date="2015-08" db="EMBL/GenBank/DDBJ databases">
        <authorList>
            <person name="Varghese N."/>
        </authorList>
    </citation>
    <scope>NUCLEOTIDE SEQUENCE [LARGE SCALE GENOMIC DNA]</scope>
    <source>
        <strain evidence="6">JCM 18476</strain>
    </source>
</reference>
<accession>A0A0K6IKB9</accession>
<dbReference type="PRINTS" id="PR00038">
    <property type="entry name" value="HTHLUXR"/>
</dbReference>
<dbReference type="CDD" id="cd06170">
    <property type="entry name" value="LuxR_C_like"/>
    <property type="match status" value="1"/>
</dbReference>
<keyword evidence="3" id="KW-0804">Transcription</keyword>
<evidence type="ECO:0000313" key="5">
    <source>
        <dbReference type="EMBL" id="CUB03752.1"/>
    </source>
</evidence>
<keyword evidence="6" id="KW-1185">Reference proteome</keyword>
<dbReference type="InterPro" id="IPR016032">
    <property type="entry name" value="Sig_transdc_resp-reg_C-effctor"/>
</dbReference>
<dbReference type="AlphaFoldDB" id="A0A0K6IKB9"/>
<dbReference type="GO" id="GO:0006355">
    <property type="term" value="P:regulation of DNA-templated transcription"/>
    <property type="evidence" value="ECO:0007669"/>
    <property type="project" value="InterPro"/>
</dbReference>
<dbReference type="Pfam" id="PF00196">
    <property type="entry name" value="GerE"/>
    <property type="match status" value="1"/>
</dbReference>
<organism evidence="5 6">
    <name type="scientific">Marinomonas fungiae</name>
    <dbReference type="NCBI Taxonomy" id="1137284"/>
    <lineage>
        <taxon>Bacteria</taxon>
        <taxon>Pseudomonadati</taxon>
        <taxon>Pseudomonadota</taxon>
        <taxon>Gammaproteobacteria</taxon>
        <taxon>Oceanospirillales</taxon>
        <taxon>Oceanospirillaceae</taxon>
        <taxon>Marinomonas</taxon>
    </lineage>
</organism>
<keyword evidence="1" id="KW-0805">Transcription regulation</keyword>
<dbReference type="InterPro" id="IPR036388">
    <property type="entry name" value="WH-like_DNA-bd_sf"/>
</dbReference>
<dbReference type="RefSeq" id="WP_055462706.1">
    <property type="nucleotide sequence ID" value="NZ_CYHG01000004.1"/>
</dbReference>
<evidence type="ECO:0000256" key="1">
    <source>
        <dbReference type="ARBA" id="ARBA00023015"/>
    </source>
</evidence>
<dbReference type="OrthoDB" id="343383at2"/>
<dbReference type="PROSITE" id="PS50043">
    <property type="entry name" value="HTH_LUXR_2"/>
    <property type="match status" value="1"/>
</dbReference>
<gene>
    <name evidence="5" type="ORF">Ga0061065_104183</name>
</gene>
<proteinExistence type="predicted"/>
<dbReference type="EMBL" id="CYHG01000004">
    <property type="protein sequence ID" value="CUB03752.1"/>
    <property type="molecule type" value="Genomic_DNA"/>
</dbReference>